<dbReference type="PANTHER" id="PTHR10192">
    <property type="entry name" value="MOLYBDOPTERIN BIOSYNTHESIS PROTEIN"/>
    <property type="match status" value="1"/>
</dbReference>
<dbReference type="EC" id="2.10.1.1" evidence="5 10"/>
<dbReference type="GO" id="GO:0005829">
    <property type="term" value="C:cytosol"/>
    <property type="evidence" value="ECO:0007669"/>
    <property type="project" value="TreeGrafter"/>
</dbReference>
<dbReference type="SUPFAM" id="SSF63867">
    <property type="entry name" value="MoeA C-terminal domain-like"/>
    <property type="match status" value="1"/>
</dbReference>
<dbReference type="SUPFAM" id="SSF53218">
    <property type="entry name" value="Molybdenum cofactor biosynthesis proteins"/>
    <property type="match status" value="1"/>
</dbReference>
<dbReference type="InterPro" id="IPR005110">
    <property type="entry name" value="MoeA_linker/N"/>
</dbReference>
<dbReference type="RefSeq" id="WP_151573760.1">
    <property type="nucleotide sequence ID" value="NZ_WBOT01000003.1"/>
</dbReference>
<evidence type="ECO:0000259" key="11">
    <source>
        <dbReference type="SMART" id="SM00852"/>
    </source>
</evidence>
<dbReference type="PROSITE" id="PS01079">
    <property type="entry name" value="MOCF_BIOSYNTHESIS_2"/>
    <property type="match status" value="1"/>
</dbReference>
<evidence type="ECO:0000313" key="13">
    <source>
        <dbReference type="Proteomes" id="UP000441354"/>
    </source>
</evidence>
<comment type="catalytic activity">
    <reaction evidence="9">
        <text>adenylyl-molybdopterin + molybdate = Mo-molybdopterin + AMP + H(+)</text>
        <dbReference type="Rhea" id="RHEA:35047"/>
        <dbReference type="ChEBI" id="CHEBI:15378"/>
        <dbReference type="ChEBI" id="CHEBI:36264"/>
        <dbReference type="ChEBI" id="CHEBI:62727"/>
        <dbReference type="ChEBI" id="CHEBI:71302"/>
        <dbReference type="ChEBI" id="CHEBI:456215"/>
        <dbReference type="EC" id="2.10.1.1"/>
    </reaction>
</comment>
<evidence type="ECO:0000256" key="10">
    <source>
        <dbReference type="RuleBase" id="RU365090"/>
    </source>
</evidence>
<dbReference type="InterPro" id="IPR008284">
    <property type="entry name" value="MoCF_biosynth_CS"/>
</dbReference>
<dbReference type="PANTHER" id="PTHR10192:SF5">
    <property type="entry name" value="GEPHYRIN"/>
    <property type="match status" value="1"/>
</dbReference>
<feature type="domain" description="MoaB/Mog" evidence="11">
    <location>
        <begin position="185"/>
        <end position="325"/>
    </location>
</feature>
<comment type="cofactor">
    <cofactor evidence="10">
        <name>Mg(2+)</name>
        <dbReference type="ChEBI" id="CHEBI:18420"/>
    </cofactor>
</comment>
<dbReference type="InterPro" id="IPR005111">
    <property type="entry name" value="MoeA_C_domain_IV"/>
</dbReference>
<organism evidence="12 13">
    <name type="scientific">Bacillus mesophilum</name>
    <dbReference type="NCBI Taxonomy" id="1071718"/>
    <lineage>
        <taxon>Bacteria</taxon>
        <taxon>Bacillati</taxon>
        <taxon>Bacillota</taxon>
        <taxon>Bacilli</taxon>
        <taxon>Bacillales</taxon>
        <taxon>Bacillaceae</taxon>
        <taxon>Bacillus</taxon>
    </lineage>
</organism>
<evidence type="ECO:0000256" key="8">
    <source>
        <dbReference type="ARBA" id="ARBA00023150"/>
    </source>
</evidence>
<keyword evidence="10 12" id="KW-0808">Transferase</keyword>
<keyword evidence="10" id="KW-0479">Metal-binding</keyword>
<evidence type="ECO:0000313" key="12">
    <source>
        <dbReference type="EMBL" id="KAB2332445.1"/>
    </source>
</evidence>
<dbReference type="Gene3D" id="3.40.980.10">
    <property type="entry name" value="MoaB/Mog-like domain"/>
    <property type="match status" value="1"/>
</dbReference>
<evidence type="ECO:0000256" key="2">
    <source>
        <dbReference type="ARBA" id="ARBA00003487"/>
    </source>
</evidence>
<evidence type="ECO:0000256" key="7">
    <source>
        <dbReference type="ARBA" id="ARBA00022505"/>
    </source>
</evidence>
<dbReference type="InterPro" id="IPR036135">
    <property type="entry name" value="MoeA_linker/N_sf"/>
</dbReference>
<keyword evidence="13" id="KW-1185">Reference proteome</keyword>
<dbReference type="GO" id="GO:0046872">
    <property type="term" value="F:metal ion binding"/>
    <property type="evidence" value="ECO:0007669"/>
    <property type="project" value="UniProtKB-UniRule"/>
</dbReference>
<keyword evidence="8 10" id="KW-0501">Molybdenum cofactor biosynthesis</keyword>
<reference evidence="12 13" key="1">
    <citation type="journal article" date="2014" name="Arch. Microbiol.">
        <title>Bacillus mesophilum sp. nov., strain IITR-54T, a novel 4-chlorobiphenyl dechlorinating bacterium.</title>
        <authorList>
            <person name="Manickam N."/>
            <person name="Singh N.K."/>
            <person name="Bajaj A."/>
            <person name="Kumar R.M."/>
            <person name="Kaur G."/>
            <person name="Kaur N."/>
            <person name="Bala M."/>
            <person name="Kumar A."/>
            <person name="Mayilraj S."/>
        </authorList>
    </citation>
    <scope>NUCLEOTIDE SEQUENCE [LARGE SCALE GENOMIC DNA]</scope>
    <source>
        <strain evidence="12 13">IITR-54</strain>
    </source>
</reference>
<comment type="pathway">
    <text evidence="3 10">Cofactor biosynthesis; molybdopterin biosynthesis.</text>
</comment>
<name>A0A7V7RL69_9BACI</name>
<gene>
    <name evidence="12" type="ORF">F7732_10095</name>
</gene>
<dbReference type="Pfam" id="PF03453">
    <property type="entry name" value="MoeA_N"/>
    <property type="match status" value="1"/>
</dbReference>
<dbReference type="CDD" id="cd00887">
    <property type="entry name" value="MoeA"/>
    <property type="match status" value="1"/>
</dbReference>
<dbReference type="OrthoDB" id="9804758at2"/>
<evidence type="ECO:0000256" key="1">
    <source>
        <dbReference type="ARBA" id="ARBA00002901"/>
    </source>
</evidence>
<comment type="caution">
    <text evidence="12">The sequence shown here is derived from an EMBL/GenBank/DDBJ whole genome shotgun (WGS) entry which is preliminary data.</text>
</comment>
<dbReference type="GO" id="GO:0006777">
    <property type="term" value="P:Mo-molybdopterin cofactor biosynthetic process"/>
    <property type="evidence" value="ECO:0007669"/>
    <property type="project" value="UniProtKB-UniRule"/>
</dbReference>
<keyword evidence="10" id="KW-0460">Magnesium</keyword>
<dbReference type="Gene3D" id="3.90.105.10">
    <property type="entry name" value="Molybdopterin biosynthesis moea protein, domain 2"/>
    <property type="match status" value="1"/>
</dbReference>
<evidence type="ECO:0000256" key="5">
    <source>
        <dbReference type="ARBA" id="ARBA00013269"/>
    </source>
</evidence>
<sequence>MKFFNVKTVEETFKLIKEYYSPISEWKMVPLEEAVQHILAKDIHAEENVPGFRRSAVDGYAVLAADTFGASENLPAYLNVAGEVKMGEMPLKPLFSGEAFYVPTGGMIPEHSNAVVMIEHCEDLDGLLNLYKHVMPGENVIEADEDLRMGSLLLKKGTLLRAQELGALASQGIAEVPVVRKPIIGYLSTGNEVKALETKELLPGQVRDMNGMTIGAVVKEWGYEFKYGGIVNDDFDDLKRRMQQMLAEADCLFISGGSSVGIMDYSCDVLNSLGKPGVFVHGISIKPGKPTIMASAEGKPVIALPGHPASAMVIFHIFAKKILNQLQGYEGLDSPVTFAKTTRNIPSAAGRTDYVRTRLFQEEEQWLAEPIFGKSGLISTLVNSDGLIEIPARSEGVQKGNLVAIKLFL</sequence>
<dbReference type="EMBL" id="WBOT01000003">
    <property type="protein sequence ID" value="KAB2332445.1"/>
    <property type="molecule type" value="Genomic_DNA"/>
</dbReference>
<comment type="function">
    <text evidence="2">May be involved in the biosynthesis of molybdopterin.</text>
</comment>
<accession>A0A7V7RL69</accession>
<keyword evidence="7 10" id="KW-0500">Molybdenum</keyword>
<dbReference type="SMART" id="SM00852">
    <property type="entry name" value="MoCF_biosynth"/>
    <property type="match status" value="1"/>
</dbReference>
<dbReference type="Proteomes" id="UP000441354">
    <property type="component" value="Unassembled WGS sequence"/>
</dbReference>
<protein>
    <recommendedName>
        <fullName evidence="6 10">Molybdopterin molybdenumtransferase</fullName>
        <ecNumber evidence="5 10">2.10.1.1</ecNumber>
    </recommendedName>
</protein>
<dbReference type="InterPro" id="IPR036688">
    <property type="entry name" value="MoeA_C_domain_IV_sf"/>
</dbReference>
<dbReference type="InterPro" id="IPR001453">
    <property type="entry name" value="MoaB/Mog_dom"/>
</dbReference>
<dbReference type="Pfam" id="PF00994">
    <property type="entry name" value="MoCF_biosynth"/>
    <property type="match status" value="1"/>
</dbReference>
<dbReference type="UniPathway" id="UPA00344"/>
<dbReference type="Gene3D" id="2.170.190.11">
    <property type="entry name" value="Molybdopterin biosynthesis moea protein, domain 3"/>
    <property type="match status" value="1"/>
</dbReference>
<dbReference type="Gene3D" id="2.40.340.10">
    <property type="entry name" value="MoeA, C-terminal, domain IV"/>
    <property type="match status" value="1"/>
</dbReference>
<dbReference type="SUPFAM" id="SSF63882">
    <property type="entry name" value="MoeA N-terminal region -like"/>
    <property type="match status" value="1"/>
</dbReference>
<evidence type="ECO:0000256" key="3">
    <source>
        <dbReference type="ARBA" id="ARBA00005046"/>
    </source>
</evidence>
<evidence type="ECO:0000256" key="6">
    <source>
        <dbReference type="ARBA" id="ARBA00021108"/>
    </source>
</evidence>
<comment type="function">
    <text evidence="1 10">Catalyzes the insertion of molybdate into adenylated molybdopterin with the concomitant release of AMP.</text>
</comment>
<evidence type="ECO:0000256" key="9">
    <source>
        <dbReference type="ARBA" id="ARBA00047317"/>
    </source>
</evidence>
<dbReference type="GO" id="GO:0061599">
    <property type="term" value="F:molybdopterin molybdotransferase activity"/>
    <property type="evidence" value="ECO:0007669"/>
    <property type="project" value="UniProtKB-UniRule"/>
</dbReference>
<dbReference type="NCBIfam" id="NF045515">
    <property type="entry name" value="Glp_gephyrin"/>
    <property type="match status" value="1"/>
</dbReference>
<dbReference type="InterPro" id="IPR036425">
    <property type="entry name" value="MoaB/Mog-like_dom_sf"/>
</dbReference>
<dbReference type="InterPro" id="IPR038987">
    <property type="entry name" value="MoeA-like"/>
</dbReference>
<dbReference type="Pfam" id="PF03454">
    <property type="entry name" value="MoeA_C"/>
    <property type="match status" value="1"/>
</dbReference>
<evidence type="ECO:0000256" key="4">
    <source>
        <dbReference type="ARBA" id="ARBA00010763"/>
    </source>
</evidence>
<comment type="similarity">
    <text evidence="4 10">Belongs to the MoeA family.</text>
</comment>
<dbReference type="AlphaFoldDB" id="A0A7V7RL69"/>
<proteinExistence type="inferred from homology"/>